<organism evidence="5 6">
    <name type="scientific">Paenibacillus vulneris</name>
    <dbReference type="NCBI Taxonomy" id="1133364"/>
    <lineage>
        <taxon>Bacteria</taxon>
        <taxon>Bacillati</taxon>
        <taxon>Bacillota</taxon>
        <taxon>Bacilli</taxon>
        <taxon>Bacillales</taxon>
        <taxon>Paenibacillaceae</taxon>
        <taxon>Paenibacillus</taxon>
    </lineage>
</organism>
<evidence type="ECO:0000259" key="4">
    <source>
        <dbReference type="Pfam" id="PF00535"/>
    </source>
</evidence>
<dbReference type="CDD" id="cd00761">
    <property type="entry name" value="Glyco_tranf_GTA_type"/>
    <property type="match status" value="1"/>
</dbReference>
<dbReference type="Gene3D" id="3.90.550.10">
    <property type="entry name" value="Spore Coat Polysaccharide Biosynthesis Protein SpsA, Chain A"/>
    <property type="match status" value="1"/>
</dbReference>
<comment type="similarity">
    <text evidence="1">Belongs to the glycosyltransferase 2 family.</text>
</comment>
<keyword evidence="6" id="KW-1185">Reference proteome</keyword>
<dbReference type="PANTHER" id="PTHR22916:SF51">
    <property type="entry name" value="GLYCOSYLTRANSFERASE EPSH-RELATED"/>
    <property type="match status" value="1"/>
</dbReference>
<keyword evidence="3 5" id="KW-0808">Transferase</keyword>
<dbReference type="RefSeq" id="WP_345587230.1">
    <property type="nucleotide sequence ID" value="NZ_BAABJG010000006.1"/>
</dbReference>
<protein>
    <submittedName>
        <fullName evidence="5">Glycosyltransferase</fullName>
        <ecNumber evidence="5">2.4.-.-</ecNumber>
    </submittedName>
</protein>
<keyword evidence="2 5" id="KW-0328">Glycosyltransferase</keyword>
<dbReference type="GO" id="GO:0016757">
    <property type="term" value="F:glycosyltransferase activity"/>
    <property type="evidence" value="ECO:0007669"/>
    <property type="project" value="UniProtKB-KW"/>
</dbReference>
<dbReference type="SUPFAM" id="SSF53448">
    <property type="entry name" value="Nucleotide-diphospho-sugar transferases"/>
    <property type="match status" value="1"/>
</dbReference>
<proteinExistence type="inferred from homology"/>
<gene>
    <name evidence="5" type="ORF">ACFQ4B_10935</name>
</gene>
<sequence length="344" mass="39983">MSIKVSVIVPVYNAEKYVAYCIESLLNQTLRECEFIFVNDGSKDQSGQVIEEYRKKDSRIKLIQQVNQGVSAARNAGLQAATGAFVGFVDADDYVDKDMYEVLYSTAVQGDYDVVISNFESEIEGHKVITTYPFPHGTVLKKDYIEQEVLTYFLKSDQLNTVCSKLYKHKQIRDYQVKFPDKVALGEDGLFNMQFFRHADRIRYIDYTGYHYREVIGSATRNILEKDYFKRALEVYTLDIPDMYLTTMDKMRIQQLRSVKLINSVMSYIYVYFKSSAGISLGERFKYVRNMINDPYVREALPYFYSEMYPSLGTYEKFIADMINKRFTLGLFAAATYSRLRNKA</sequence>
<feature type="domain" description="Glycosyltransferase 2-like" evidence="4">
    <location>
        <begin position="6"/>
        <end position="128"/>
    </location>
</feature>
<evidence type="ECO:0000256" key="1">
    <source>
        <dbReference type="ARBA" id="ARBA00006739"/>
    </source>
</evidence>
<evidence type="ECO:0000256" key="3">
    <source>
        <dbReference type="ARBA" id="ARBA00022679"/>
    </source>
</evidence>
<evidence type="ECO:0000313" key="5">
    <source>
        <dbReference type="EMBL" id="MFD1220637.1"/>
    </source>
</evidence>
<evidence type="ECO:0000256" key="2">
    <source>
        <dbReference type="ARBA" id="ARBA00022676"/>
    </source>
</evidence>
<dbReference type="Proteomes" id="UP001597180">
    <property type="component" value="Unassembled WGS sequence"/>
</dbReference>
<reference evidence="6" key="1">
    <citation type="journal article" date="2019" name="Int. J. Syst. Evol. Microbiol.">
        <title>The Global Catalogue of Microorganisms (GCM) 10K type strain sequencing project: providing services to taxonomists for standard genome sequencing and annotation.</title>
        <authorList>
            <consortium name="The Broad Institute Genomics Platform"/>
            <consortium name="The Broad Institute Genome Sequencing Center for Infectious Disease"/>
            <person name="Wu L."/>
            <person name="Ma J."/>
        </authorList>
    </citation>
    <scope>NUCLEOTIDE SEQUENCE [LARGE SCALE GENOMIC DNA]</scope>
    <source>
        <strain evidence="6">CCUG 53270</strain>
    </source>
</reference>
<dbReference type="Pfam" id="PF00535">
    <property type="entry name" value="Glycos_transf_2"/>
    <property type="match status" value="1"/>
</dbReference>
<dbReference type="EMBL" id="JBHTLU010000013">
    <property type="protein sequence ID" value="MFD1220637.1"/>
    <property type="molecule type" value="Genomic_DNA"/>
</dbReference>
<accession>A0ABW3UK35</accession>
<name>A0ABW3UK35_9BACL</name>
<evidence type="ECO:0000313" key="6">
    <source>
        <dbReference type="Proteomes" id="UP001597180"/>
    </source>
</evidence>
<comment type="caution">
    <text evidence="5">The sequence shown here is derived from an EMBL/GenBank/DDBJ whole genome shotgun (WGS) entry which is preliminary data.</text>
</comment>
<dbReference type="InterPro" id="IPR029044">
    <property type="entry name" value="Nucleotide-diphossugar_trans"/>
</dbReference>
<dbReference type="InterPro" id="IPR001173">
    <property type="entry name" value="Glyco_trans_2-like"/>
</dbReference>
<dbReference type="PANTHER" id="PTHR22916">
    <property type="entry name" value="GLYCOSYLTRANSFERASE"/>
    <property type="match status" value="1"/>
</dbReference>
<dbReference type="EC" id="2.4.-.-" evidence="5"/>